<feature type="binding site" evidence="9">
    <location>
        <position position="203"/>
    </location>
    <ligand>
        <name>substrate</name>
    </ligand>
</feature>
<comment type="caution">
    <text evidence="9">Lacks conserved residue(s) required for the propagation of feature annotation.</text>
</comment>
<evidence type="ECO:0000256" key="4">
    <source>
        <dbReference type="ARBA" id="ARBA00022857"/>
    </source>
</evidence>
<accession>A0A1W2CNN0</accession>
<dbReference type="EC" id="1.1.1.271" evidence="3 9"/>
<keyword evidence="6 9" id="KW-0413">Isomerase</keyword>
<gene>
    <name evidence="9" type="primary">fcl</name>
    <name evidence="11" type="ORF">SAMN02745168_0129</name>
</gene>
<keyword evidence="5 9" id="KW-0560">Oxidoreductase</keyword>
<evidence type="ECO:0000256" key="9">
    <source>
        <dbReference type="HAMAP-Rule" id="MF_00956"/>
    </source>
</evidence>
<dbReference type="OrthoDB" id="9811425at2"/>
<dbReference type="PANTHER" id="PTHR43238">
    <property type="entry name" value="GDP-L-FUCOSE SYNTHASE"/>
    <property type="match status" value="1"/>
</dbReference>
<reference evidence="11 12" key="1">
    <citation type="submission" date="2017-04" db="EMBL/GenBank/DDBJ databases">
        <authorList>
            <person name="Afonso C.L."/>
            <person name="Miller P.J."/>
            <person name="Scott M.A."/>
            <person name="Spackman E."/>
            <person name="Goraichik I."/>
            <person name="Dimitrov K.M."/>
            <person name="Suarez D.L."/>
            <person name="Swayne D.E."/>
        </authorList>
    </citation>
    <scope>NUCLEOTIDE SEQUENCE [LARGE SCALE GENOMIC DNA]</scope>
    <source>
        <strain evidence="11 12">DSM 12816</strain>
    </source>
</reference>
<evidence type="ECO:0000259" key="10">
    <source>
        <dbReference type="Pfam" id="PF01370"/>
    </source>
</evidence>
<dbReference type="RefSeq" id="WP_084235549.1">
    <property type="nucleotide sequence ID" value="NZ_FWXW01000011.1"/>
</dbReference>
<feature type="active site" description="Proton donor/acceptor" evidence="9">
    <location>
        <position position="137"/>
    </location>
</feature>
<dbReference type="FunFam" id="3.40.50.720:FF:000101">
    <property type="entry name" value="GDP-L-fucose synthase"/>
    <property type="match status" value="1"/>
</dbReference>
<evidence type="ECO:0000256" key="7">
    <source>
        <dbReference type="ARBA" id="ARBA00023268"/>
    </source>
</evidence>
<feature type="binding site" evidence="9">
    <location>
        <begin position="164"/>
        <end position="167"/>
    </location>
    <ligand>
        <name>NADP(+)</name>
        <dbReference type="ChEBI" id="CHEBI:58349"/>
    </ligand>
</feature>
<dbReference type="Pfam" id="PF01370">
    <property type="entry name" value="Epimerase"/>
    <property type="match status" value="1"/>
</dbReference>
<dbReference type="InterPro" id="IPR036291">
    <property type="entry name" value="NAD(P)-bd_dom_sf"/>
</dbReference>
<keyword evidence="7 9" id="KW-0511">Multifunctional enzyme</keyword>
<feature type="binding site" evidence="9">
    <location>
        <position position="270"/>
    </location>
    <ligand>
        <name>substrate</name>
    </ligand>
</feature>
<dbReference type="GO" id="GO:0016853">
    <property type="term" value="F:isomerase activity"/>
    <property type="evidence" value="ECO:0007669"/>
    <property type="project" value="UniProtKB-KW"/>
</dbReference>
<feature type="site" description="Important for catalytic activity" evidence="9">
    <location>
        <position position="108"/>
    </location>
</feature>
<feature type="binding site" evidence="9">
    <location>
        <position position="210"/>
    </location>
    <ligand>
        <name>substrate</name>
    </ligand>
</feature>
<dbReference type="GO" id="GO:0070401">
    <property type="term" value="F:NADP+ binding"/>
    <property type="evidence" value="ECO:0007669"/>
    <property type="project" value="UniProtKB-UniRule"/>
</dbReference>
<evidence type="ECO:0000313" key="11">
    <source>
        <dbReference type="EMBL" id="SMC86847.1"/>
    </source>
</evidence>
<name>A0A1W2CNN0_9FIRM</name>
<sequence>MDRHAKIYIAGHRGMVGSSIERALERRGYDNLVCRSHKELDLTDQAAVKRFFDAEEPEYVFLTAAKVGGILANSAYPADFLYENTMMEMNVLRAAFEHGVKKLLFTGSSCIYPRLALQPIKEESLLTGALEPTNEAYAVAKICGLKYCEYLFRQHGADFISVMPSNLYGPGDNYQPEESHVLPALLRRFHEAKTLGREEAAVWSSGRPRREFLYVDDMTDACLLLMENYSGPETVNIGTGHDISIREAAEAVARAVGFEGRLAFDASKPDGTPRKLLDVSKLGAMGWSARVPLEEGLRLTYADFLKNEGGRYGT</sequence>
<dbReference type="InterPro" id="IPR028614">
    <property type="entry name" value="GDP_fucose/colitose_synth"/>
</dbReference>
<dbReference type="Gene3D" id="3.90.25.10">
    <property type="entry name" value="UDP-galactose 4-epimerase, domain 1"/>
    <property type="match status" value="1"/>
</dbReference>
<comment type="catalytic activity">
    <reaction evidence="8 9">
        <text>GDP-beta-L-fucose + NADP(+) = GDP-4-dehydro-alpha-D-rhamnose + NADPH + H(+)</text>
        <dbReference type="Rhea" id="RHEA:18885"/>
        <dbReference type="ChEBI" id="CHEBI:15378"/>
        <dbReference type="ChEBI" id="CHEBI:57273"/>
        <dbReference type="ChEBI" id="CHEBI:57783"/>
        <dbReference type="ChEBI" id="CHEBI:57964"/>
        <dbReference type="ChEBI" id="CHEBI:58349"/>
        <dbReference type="EC" id="1.1.1.271"/>
    </reaction>
</comment>
<evidence type="ECO:0000256" key="1">
    <source>
        <dbReference type="ARBA" id="ARBA00004883"/>
    </source>
</evidence>
<dbReference type="CDD" id="cd05239">
    <property type="entry name" value="GDP_FS_SDR_e"/>
    <property type="match status" value="1"/>
</dbReference>
<proteinExistence type="inferred from homology"/>
<keyword evidence="4 9" id="KW-0521">NADP</keyword>
<evidence type="ECO:0000256" key="8">
    <source>
        <dbReference type="ARBA" id="ARBA00051935"/>
    </source>
</evidence>
<organism evidence="11 12">
    <name type="scientific">Papillibacter cinnamivorans DSM 12816</name>
    <dbReference type="NCBI Taxonomy" id="1122930"/>
    <lineage>
        <taxon>Bacteria</taxon>
        <taxon>Bacillati</taxon>
        <taxon>Bacillota</taxon>
        <taxon>Clostridia</taxon>
        <taxon>Eubacteriales</taxon>
        <taxon>Oscillospiraceae</taxon>
        <taxon>Papillibacter</taxon>
    </lineage>
</organism>
<dbReference type="EMBL" id="FWXW01000011">
    <property type="protein sequence ID" value="SMC86847.1"/>
    <property type="molecule type" value="Genomic_DNA"/>
</dbReference>
<dbReference type="UniPathway" id="UPA00128">
    <property type="reaction ID" value="UER00191"/>
</dbReference>
<comment type="function">
    <text evidence="9">Catalyzes the two-step NADP-dependent conversion of GDP-4-dehydro-6-deoxy-D-mannose to GDP-fucose, involving an epimerase and a reductase reaction.</text>
</comment>
<feature type="domain" description="NAD-dependent epimerase/dehydratase" evidence="10">
    <location>
        <begin position="7"/>
        <end position="238"/>
    </location>
</feature>
<evidence type="ECO:0000256" key="6">
    <source>
        <dbReference type="ARBA" id="ARBA00023235"/>
    </source>
</evidence>
<keyword evidence="12" id="KW-1185">Reference proteome</keyword>
<dbReference type="InterPro" id="IPR001509">
    <property type="entry name" value="Epimerase_deHydtase"/>
</dbReference>
<protein>
    <recommendedName>
        <fullName evidence="3 9">GDP-L-fucose synthase</fullName>
        <ecNumber evidence="3 9">1.1.1.271</ecNumber>
    </recommendedName>
    <alternativeName>
        <fullName evidence="9">GDP-4-keto-6-deoxy-D-mannose-3,5-epimerase-4-reductase</fullName>
    </alternativeName>
</protein>
<dbReference type="GO" id="GO:0050577">
    <property type="term" value="F:GDP-L-fucose synthase activity"/>
    <property type="evidence" value="ECO:0007669"/>
    <property type="project" value="UniProtKB-UniRule"/>
</dbReference>
<dbReference type="GO" id="GO:0042351">
    <property type="term" value="P:'de novo' GDP-L-fucose biosynthetic process"/>
    <property type="evidence" value="ECO:0007669"/>
    <property type="project" value="UniProtKB-UniRule"/>
</dbReference>
<feature type="binding site" evidence="9">
    <location>
        <position position="141"/>
    </location>
    <ligand>
        <name>NADP(+)</name>
        <dbReference type="ChEBI" id="CHEBI:58349"/>
    </ligand>
</feature>
<feature type="binding site" evidence="9">
    <location>
        <begin position="11"/>
        <end position="17"/>
    </location>
    <ligand>
        <name>NADP(+)</name>
        <dbReference type="ChEBI" id="CHEBI:58349"/>
    </ligand>
</feature>
<dbReference type="Gene3D" id="3.40.50.720">
    <property type="entry name" value="NAD(P)-binding Rossmann-like Domain"/>
    <property type="match status" value="1"/>
</dbReference>
<dbReference type="AlphaFoldDB" id="A0A1W2CNN0"/>
<evidence type="ECO:0000256" key="2">
    <source>
        <dbReference type="ARBA" id="ARBA00005959"/>
    </source>
</evidence>
<dbReference type="PANTHER" id="PTHR43238:SF1">
    <property type="entry name" value="GDP-L-FUCOSE SYNTHASE"/>
    <property type="match status" value="1"/>
</dbReference>
<evidence type="ECO:0000256" key="3">
    <source>
        <dbReference type="ARBA" id="ARBA00012371"/>
    </source>
</evidence>
<feature type="site" description="Important for catalytic activity" evidence="9">
    <location>
        <position position="110"/>
    </location>
</feature>
<dbReference type="SUPFAM" id="SSF51735">
    <property type="entry name" value="NAD(P)-binding Rossmann-fold domains"/>
    <property type="match status" value="1"/>
</dbReference>
<dbReference type="Proteomes" id="UP000192790">
    <property type="component" value="Unassembled WGS sequence"/>
</dbReference>
<feature type="binding site" evidence="9">
    <location>
        <position position="188"/>
    </location>
    <ligand>
        <name>substrate</name>
    </ligand>
</feature>
<dbReference type="STRING" id="1122930.SAMN02745168_0129"/>
<evidence type="ECO:0000256" key="5">
    <source>
        <dbReference type="ARBA" id="ARBA00023002"/>
    </source>
</evidence>
<dbReference type="HAMAP" id="MF_00956">
    <property type="entry name" value="GDP_fucose_synth"/>
    <property type="match status" value="1"/>
</dbReference>
<comment type="similarity">
    <text evidence="2 9">Belongs to the NAD(P)-dependent epimerase/dehydratase family. Fucose synthase subfamily.</text>
</comment>
<evidence type="ECO:0000313" key="12">
    <source>
        <dbReference type="Proteomes" id="UP000192790"/>
    </source>
</evidence>
<feature type="binding site" evidence="9">
    <location>
        <position position="180"/>
    </location>
    <ligand>
        <name>NADP(+)</name>
        <dbReference type="ChEBI" id="CHEBI:58349"/>
    </ligand>
</feature>
<comment type="pathway">
    <text evidence="1 9">Nucleotide-sugar biosynthesis; GDP-L-fucose biosynthesis via de novo pathway; GDP-L-fucose from GDP-alpha-D-mannose: step 2/2.</text>
</comment>